<evidence type="ECO:0000259" key="1">
    <source>
        <dbReference type="Pfam" id="PF19575"/>
    </source>
</evidence>
<comment type="caution">
    <text evidence="2">The sequence shown here is derived from an EMBL/GenBank/DDBJ whole genome shotgun (WGS) entry which is preliminary data.</text>
</comment>
<dbReference type="AlphaFoldDB" id="A0A931IK97"/>
<organism evidence="2 3">
    <name type="scientific">Nocardia bovistercoris</name>
    <dbReference type="NCBI Taxonomy" id="2785916"/>
    <lineage>
        <taxon>Bacteria</taxon>
        <taxon>Bacillati</taxon>
        <taxon>Actinomycetota</taxon>
        <taxon>Actinomycetes</taxon>
        <taxon>Mycobacteriales</taxon>
        <taxon>Nocardiaceae</taxon>
        <taxon>Nocardia</taxon>
    </lineage>
</organism>
<dbReference type="InterPro" id="IPR045745">
    <property type="entry name" value="HTH_58_Actinobacteria-type"/>
</dbReference>
<feature type="domain" description="Helix-turn-helix" evidence="1">
    <location>
        <begin position="134"/>
        <end position="177"/>
    </location>
</feature>
<protein>
    <submittedName>
        <fullName evidence="2">Helix-turn-helix domain-containing protein</fullName>
    </submittedName>
</protein>
<dbReference type="RefSeq" id="WP_196154157.1">
    <property type="nucleotide sequence ID" value="NZ_JADMLG010000034.1"/>
</dbReference>
<accession>A0A931IK97</accession>
<evidence type="ECO:0000313" key="3">
    <source>
        <dbReference type="Proteomes" id="UP000655751"/>
    </source>
</evidence>
<gene>
    <name evidence="2" type="ORF">IT779_36950</name>
</gene>
<name>A0A931IK97_9NOCA</name>
<sequence length="182" mass="19907">MGIANLFSSGVAPEPSLADVLSVNDSSTALMVGLIRKYSNQDTLTRFSQAVEQAKANRRKPGKKPQVTPTFKVTRRLSADTIAELVEAYRRGTSTLELQKRYHLGKGTVLKLLADQGVPMRQQQHLTESQIDKAVEQYQAGDSLATVAKQVGSTATTVRRVLNERGVAMRPSGGGRRRRTGR</sequence>
<proteinExistence type="predicted"/>
<keyword evidence="3" id="KW-1185">Reference proteome</keyword>
<reference evidence="2" key="1">
    <citation type="submission" date="2020-11" db="EMBL/GenBank/DDBJ databases">
        <title>Nocardia NEAU-351.nov., a novel actinomycete isolated from the cow dung.</title>
        <authorList>
            <person name="Zhang X."/>
        </authorList>
    </citation>
    <scope>NUCLEOTIDE SEQUENCE</scope>
    <source>
        <strain evidence="2">NEAU-351</strain>
    </source>
</reference>
<evidence type="ECO:0000313" key="2">
    <source>
        <dbReference type="EMBL" id="MBH0781876.1"/>
    </source>
</evidence>
<dbReference type="Pfam" id="PF19575">
    <property type="entry name" value="HTH_58"/>
    <property type="match status" value="1"/>
</dbReference>
<dbReference type="Proteomes" id="UP000655751">
    <property type="component" value="Unassembled WGS sequence"/>
</dbReference>
<dbReference type="EMBL" id="JADMLG010000034">
    <property type="protein sequence ID" value="MBH0781876.1"/>
    <property type="molecule type" value="Genomic_DNA"/>
</dbReference>
<dbReference type="Gene3D" id="1.10.10.60">
    <property type="entry name" value="Homeodomain-like"/>
    <property type="match status" value="2"/>
</dbReference>